<evidence type="ECO:0000259" key="12">
    <source>
        <dbReference type="PROSITE" id="PS00773"/>
    </source>
</evidence>
<keyword evidence="3" id="KW-0147">Chitin-binding</keyword>
<evidence type="ECO:0000256" key="2">
    <source>
        <dbReference type="ARBA" id="ARBA00012729"/>
    </source>
</evidence>
<feature type="domain" description="Glycoside hydrolase family 19 catalytic" evidence="12">
    <location>
        <begin position="54"/>
        <end position="76"/>
    </location>
</feature>
<dbReference type="SMR" id="A0A445HKM8"/>
<evidence type="ECO:0000256" key="7">
    <source>
        <dbReference type="ARBA" id="ARBA00023024"/>
    </source>
</evidence>
<keyword evidence="5 13" id="KW-0378">Hydrolase</keyword>
<dbReference type="GO" id="GO:0000272">
    <property type="term" value="P:polysaccharide catabolic process"/>
    <property type="evidence" value="ECO:0007669"/>
    <property type="project" value="UniProtKB-KW"/>
</dbReference>
<keyword evidence="8" id="KW-1015">Disulfide bond</keyword>
<evidence type="ECO:0000256" key="5">
    <source>
        <dbReference type="ARBA" id="ARBA00022801"/>
    </source>
</evidence>
<evidence type="ECO:0000256" key="11">
    <source>
        <dbReference type="ARBA" id="ARBA00023326"/>
    </source>
</evidence>
<dbReference type="Proteomes" id="UP000289340">
    <property type="component" value="Chromosome 12"/>
</dbReference>
<dbReference type="SUPFAM" id="SSF53955">
    <property type="entry name" value="Lysozyme-like"/>
    <property type="match status" value="1"/>
</dbReference>
<dbReference type="GO" id="GO:0008061">
    <property type="term" value="F:chitin binding"/>
    <property type="evidence" value="ECO:0007669"/>
    <property type="project" value="UniProtKB-KW"/>
</dbReference>
<dbReference type="Pfam" id="PF00182">
    <property type="entry name" value="Glyco_hydro_19"/>
    <property type="match status" value="1"/>
</dbReference>
<dbReference type="Gene3D" id="1.10.530.10">
    <property type="match status" value="1"/>
</dbReference>
<dbReference type="GO" id="GO:0008843">
    <property type="term" value="F:endochitinase activity"/>
    <property type="evidence" value="ECO:0007669"/>
    <property type="project" value="UniProtKB-EC"/>
</dbReference>
<accession>A0A445HKM8</accession>
<keyword evidence="9" id="KW-0119">Carbohydrate metabolism</keyword>
<evidence type="ECO:0000256" key="4">
    <source>
        <dbReference type="ARBA" id="ARBA00022729"/>
    </source>
</evidence>
<evidence type="ECO:0000313" key="14">
    <source>
        <dbReference type="Proteomes" id="UP000289340"/>
    </source>
</evidence>
<keyword evidence="6" id="KW-0611">Plant defense</keyword>
<dbReference type="Gramene" id="XM_028338120.1">
    <property type="protein sequence ID" value="XP_028193921.1"/>
    <property type="gene ID" value="LOC114379457"/>
</dbReference>
<protein>
    <recommendedName>
        <fullName evidence="2">chitinase</fullName>
        <ecNumber evidence="2">3.2.1.14</ecNumber>
    </recommendedName>
</protein>
<dbReference type="PANTHER" id="PTHR22595">
    <property type="entry name" value="CHITINASE-RELATED"/>
    <property type="match status" value="1"/>
</dbReference>
<evidence type="ECO:0000256" key="9">
    <source>
        <dbReference type="ARBA" id="ARBA00023277"/>
    </source>
</evidence>
<evidence type="ECO:0000256" key="1">
    <source>
        <dbReference type="ARBA" id="ARBA00000822"/>
    </source>
</evidence>
<dbReference type="EMBL" id="QZWG01000012">
    <property type="protein sequence ID" value="RZB74327.1"/>
    <property type="molecule type" value="Genomic_DNA"/>
</dbReference>
<comment type="catalytic activity">
    <reaction evidence="1">
        <text>Random endo-hydrolysis of N-acetyl-beta-D-glucosaminide (1-&gt;4)-beta-linkages in chitin and chitodextrins.</text>
        <dbReference type="EC" id="3.2.1.14"/>
    </reaction>
</comment>
<dbReference type="InterPro" id="IPR000726">
    <property type="entry name" value="Glyco_hydro_19_cat"/>
</dbReference>
<comment type="caution">
    <text evidence="13">The sequence shown here is derived from an EMBL/GenBank/DDBJ whole genome shotgun (WGS) entry which is preliminary data.</text>
</comment>
<gene>
    <name evidence="13" type="ORF">D0Y65_033399</name>
</gene>
<dbReference type="GO" id="GO:0016998">
    <property type="term" value="P:cell wall macromolecule catabolic process"/>
    <property type="evidence" value="ECO:0007669"/>
    <property type="project" value="InterPro"/>
</dbReference>
<dbReference type="EC" id="3.2.1.14" evidence="2"/>
<evidence type="ECO:0000256" key="3">
    <source>
        <dbReference type="ARBA" id="ARBA00022669"/>
    </source>
</evidence>
<evidence type="ECO:0000313" key="13">
    <source>
        <dbReference type="EMBL" id="RZB74327.1"/>
    </source>
</evidence>
<dbReference type="InterPro" id="IPR023346">
    <property type="entry name" value="Lysozyme-like_dom_sf"/>
</dbReference>
<sequence length="114" mass="12612">MSKLLHIRVAGFVATFVIMVMTMVPINVSAQNIGDDIVTQEFFNSIIDQADASCAGKNFYSRDVFLNAHNSYNEFGRLGNQDDSKREVAASFAHFTHETGHFCYIEEINGAAGD</sequence>
<dbReference type="PROSITE" id="PS00773">
    <property type="entry name" value="CHITINASE_19_1"/>
    <property type="match status" value="1"/>
</dbReference>
<organism evidence="13 14">
    <name type="scientific">Glycine soja</name>
    <name type="common">Wild soybean</name>
    <dbReference type="NCBI Taxonomy" id="3848"/>
    <lineage>
        <taxon>Eukaryota</taxon>
        <taxon>Viridiplantae</taxon>
        <taxon>Streptophyta</taxon>
        <taxon>Embryophyta</taxon>
        <taxon>Tracheophyta</taxon>
        <taxon>Spermatophyta</taxon>
        <taxon>Magnoliopsida</taxon>
        <taxon>eudicotyledons</taxon>
        <taxon>Gunneridae</taxon>
        <taxon>Pentapetalae</taxon>
        <taxon>rosids</taxon>
        <taxon>fabids</taxon>
        <taxon>Fabales</taxon>
        <taxon>Fabaceae</taxon>
        <taxon>Papilionoideae</taxon>
        <taxon>50 kb inversion clade</taxon>
        <taxon>NPAAA clade</taxon>
        <taxon>indigoferoid/millettioid clade</taxon>
        <taxon>Phaseoleae</taxon>
        <taxon>Glycine</taxon>
        <taxon>Glycine subgen. Soja</taxon>
    </lineage>
</organism>
<reference evidence="13 14" key="1">
    <citation type="submission" date="2018-09" db="EMBL/GenBank/DDBJ databases">
        <title>A high-quality reference genome of wild soybean provides a powerful tool to mine soybean genomes.</title>
        <authorList>
            <person name="Xie M."/>
            <person name="Chung C.Y.L."/>
            <person name="Li M.-W."/>
            <person name="Wong F.-L."/>
            <person name="Chan T.-F."/>
            <person name="Lam H.-M."/>
        </authorList>
    </citation>
    <scope>NUCLEOTIDE SEQUENCE [LARGE SCALE GENOMIC DNA]</scope>
    <source>
        <strain evidence="14">cv. W05</strain>
        <tissue evidence="13">Hypocotyl of etiolated seedlings</tissue>
    </source>
</reference>
<keyword evidence="4" id="KW-0732">Signal</keyword>
<evidence type="ECO:0000256" key="10">
    <source>
        <dbReference type="ARBA" id="ARBA00023295"/>
    </source>
</evidence>
<keyword evidence="7" id="KW-0146">Chitin degradation</keyword>
<dbReference type="GO" id="GO:0006952">
    <property type="term" value="P:defense response"/>
    <property type="evidence" value="ECO:0007669"/>
    <property type="project" value="UniProtKB-KW"/>
</dbReference>
<dbReference type="PANTHER" id="PTHR22595:SF193">
    <property type="entry name" value="ENDOCHITINASE EP3"/>
    <property type="match status" value="1"/>
</dbReference>
<name>A0A445HKM8_GLYSO</name>
<keyword evidence="10 13" id="KW-0326">Glycosidase</keyword>
<keyword evidence="11" id="KW-0624">Polysaccharide degradation</keyword>
<proteinExistence type="predicted"/>
<dbReference type="AlphaFoldDB" id="A0A445HKM8"/>
<evidence type="ECO:0000256" key="8">
    <source>
        <dbReference type="ARBA" id="ARBA00023157"/>
    </source>
</evidence>
<dbReference type="FunFam" id="1.10.530.10:FF:000052">
    <property type="entry name" value="Endochitinase PR4"/>
    <property type="match status" value="1"/>
</dbReference>
<keyword evidence="14" id="KW-1185">Reference proteome</keyword>
<dbReference type="GO" id="GO:0006032">
    <property type="term" value="P:chitin catabolic process"/>
    <property type="evidence" value="ECO:0007669"/>
    <property type="project" value="UniProtKB-KW"/>
</dbReference>
<evidence type="ECO:0000256" key="6">
    <source>
        <dbReference type="ARBA" id="ARBA00022821"/>
    </source>
</evidence>